<accession>A0A6L2K8A0</accession>
<dbReference type="Pfam" id="PF13976">
    <property type="entry name" value="gag_pre-integrs"/>
    <property type="match status" value="1"/>
</dbReference>
<sequence length="601" mass="68743">MALPVQNINYSAFSITSDFAGFVRNYNMHNMGKTVGELYALLIEYEKCLPKKAATLQVMAIQGGRIPKANKKSQNAKGNSKGKGKGKDKFSKNDVRYFNAISSNGAYEIDMINRVSNVNSIYTVSNKRSKHNLDSTYLWHCRLDHISKKRIKKLQYDGLLKSLIKNLLINMYLVYRVWDCEALVKRDMLDKLQQRSVKCIFMGYPNETMGYYFYFTPENKIVVARFRTTSKGVVPIRRPARTHRAPDRLCLNIDVDAMNAEIQSIKDNQVWRLIDLPPNSIAAFYDYEILEMDVKTAFLNGYHDKDIYVVQLEGFVDHSHPRKAIESNVTYLILYVDDIIIIGNHISSLQSVKTYLGKCFVVKDLGETAFILGIKIYRDRSKRLIMPSQSAYMDKILKRYRMDNSKRGYIPMQEKLDLNKTQGASTHEEVKHMPNVSYASAVGSIMYAVRCTRPDVAFAQNITTELRVDCYCDVGFETDIDDTKSQTGYVFVLNEGAVDWKNSKRFISELGIVPTISEPNKMFCDNSAALHSANEPSVQKGARHHHKRYHYVREFIELGETKLLKVQIDDNPADPFTNALSKGKLTQHAMSARLRLASIFM</sequence>
<dbReference type="EMBL" id="BKCJ010002015">
    <property type="protein sequence ID" value="GEU45648.1"/>
    <property type="molecule type" value="Genomic_DNA"/>
</dbReference>
<feature type="domain" description="GAG-pre-integrase" evidence="3">
    <location>
        <begin position="117"/>
        <end position="163"/>
    </location>
</feature>
<dbReference type="AlphaFoldDB" id="A0A6L2K8A0"/>
<evidence type="ECO:0000256" key="1">
    <source>
        <dbReference type="SAM" id="MobiDB-lite"/>
    </source>
</evidence>
<evidence type="ECO:0000313" key="5">
    <source>
        <dbReference type="EMBL" id="GEU45648.1"/>
    </source>
</evidence>
<comment type="caution">
    <text evidence="5">The sequence shown here is derived from an EMBL/GenBank/DDBJ whole genome shotgun (WGS) entry which is preliminary data.</text>
</comment>
<evidence type="ECO:0000259" key="4">
    <source>
        <dbReference type="Pfam" id="PF25597"/>
    </source>
</evidence>
<dbReference type="InterPro" id="IPR025724">
    <property type="entry name" value="GAG-pre-integrase_dom"/>
</dbReference>
<gene>
    <name evidence="5" type="ORF">Tci_017626</name>
</gene>
<dbReference type="InterPro" id="IPR013103">
    <property type="entry name" value="RVT_2"/>
</dbReference>
<dbReference type="Pfam" id="PF07727">
    <property type="entry name" value="RVT_2"/>
    <property type="match status" value="1"/>
</dbReference>
<feature type="domain" description="Retroviral polymerase SH3-like" evidence="4">
    <location>
        <begin position="180"/>
        <end position="225"/>
    </location>
</feature>
<dbReference type="InterPro" id="IPR057670">
    <property type="entry name" value="SH3_retrovirus"/>
</dbReference>
<protein>
    <recommendedName>
        <fullName evidence="6">Retrotransposon protein, putative, Ty1-copia subclass</fullName>
    </recommendedName>
</protein>
<proteinExistence type="predicted"/>
<evidence type="ECO:0000259" key="3">
    <source>
        <dbReference type="Pfam" id="PF13976"/>
    </source>
</evidence>
<feature type="region of interest" description="Disordered" evidence="1">
    <location>
        <begin position="67"/>
        <end position="90"/>
    </location>
</feature>
<evidence type="ECO:0000259" key="2">
    <source>
        <dbReference type="Pfam" id="PF07727"/>
    </source>
</evidence>
<dbReference type="CDD" id="cd09272">
    <property type="entry name" value="RNase_HI_RT_Ty1"/>
    <property type="match status" value="1"/>
</dbReference>
<reference evidence="5" key="1">
    <citation type="journal article" date="2019" name="Sci. Rep.">
        <title>Draft genome of Tanacetum cinerariifolium, the natural source of mosquito coil.</title>
        <authorList>
            <person name="Yamashiro T."/>
            <person name="Shiraishi A."/>
            <person name="Satake H."/>
            <person name="Nakayama K."/>
        </authorList>
    </citation>
    <scope>NUCLEOTIDE SEQUENCE</scope>
</reference>
<dbReference type="Pfam" id="PF25597">
    <property type="entry name" value="SH3_retrovirus"/>
    <property type="match status" value="1"/>
</dbReference>
<feature type="domain" description="Reverse transcriptase Ty1/copia-type" evidence="2">
    <location>
        <begin position="331"/>
        <end position="413"/>
    </location>
</feature>
<organism evidence="5">
    <name type="scientific">Tanacetum cinerariifolium</name>
    <name type="common">Dalmatian daisy</name>
    <name type="synonym">Chrysanthemum cinerariifolium</name>
    <dbReference type="NCBI Taxonomy" id="118510"/>
    <lineage>
        <taxon>Eukaryota</taxon>
        <taxon>Viridiplantae</taxon>
        <taxon>Streptophyta</taxon>
        <taxon>Embryophyta</taxon>
        <taxon>Tracheophyta</taxon>
        <taxon>Spermatophyta</taxon>
        <taxon>Magnoliopsida</taxon>
        <taxon>eudicotyledons</taxon>
        <taxon>Gunneridae</taxon>
        <taxon>Pentapetalae</taxon>
        <taxon>asterids</taxon>
        <taxon>campanulids</taxon>
        <taxon>Asterales</taxon>
        <taxon>Asteraceae</taxon>
        <taxon>Asteroideae</taxon>
        <taxon>Anthemideae</taxon>
        <taxon>Anthemidinae</taxon>
        <taxon>Tanacetum</taxon>
    </lineage>
</organism>
<evidence type="ECO:0008006" key="6">
    <source>
        <dbReference type="Google" id="ProtNLM"/>
    </source>
</evidence>
<name>A0A6L2K8A0_TANCI</name>